<keyword evidence="2" id="KW-1185">Reference proteome</keyword>
<proteinExistence type="predicted"/>
<name>A0ABR9ZCR0_VIBAN</name>
<comment type="caution">
    <text evidence="1">The sequence shown here is derived from an EMBL/GenBank/DDBJ whole genome shotgun (WGS) entry which is preliminary data.</text>
</comment>
<organism evidence="1 2">
    <name type="scientific">Vibrio anguillarum</name>
    <name type="common">Listonella anguillarum</name>
    <dbReference type="NCBI Taxonomy" id="55601"/>
    <lineage>
        <taxon>Bacteria</taxon>
        <taxon>Pseudomonadati</taxon>
        <taxon>Pseudomonadota</taxon>
        <taxon>Gammaproteobacteria</taxon>
        <taxon>Vibrionales</taxon>
        <taxon>Vibrionaceae</taxon>
        <taxon>Vibrio</taxon>
    </lineage>
</organism>
<gene>
    <name evidence="1" type="ORF">EAY46_21185</name>
</gene>
<dbReference type="EMBL" id="RDPI01000185">
    <property type="protein sequence ID" value="MBF4375520.1"/>
    <property type="molecule type" value="Genomic_DNA"/>
</dbReference>
<reference evidence="1 2" key="1">
    <citation type="journal article" date="2021" name="PeerJ">
        <title>Analysis of 44 Vibrio anguillarum genomes reveals high genetic diversity.</title>
        <authorList>
            <person name="Hansen M.J."/>
            <person name="Dalsgaard I."/>
        </authorList>
    </citation>
    <scope>NUCLEOTIDE SEQUENCE [LARGE SCALE GENOMIC DNA]</scope>
    <source>
        <strain evidence="1 2">040915-1/1B</strain>
    </source>
</reference>
<accession>A0ABR9ZCR0</accession>
<dbReference type="Proteomes" id="UP000726136">
    <property type="component" value="Unassembled WGS sequence"/>
</dbReference>
<evidence type="ECO:0000313" key="1">
    <source>
        <dbReference type="EMBL" id="MBF4375520.1"/>
    </source>
</evidence>
<evidence type="ECO:0008006" key="3">
    <source>
        <dbReference type="Google" id="ProtNLM"/>
    </source>
</evidence>
<protein>
    <recommendedName>
        <fullName evidence="3">Cthe-2314-like HEPN domain-containing protein</fullName>
    </recommendedName>
</protein>
<evidence type="ECO:0000313" key="2">
    <source>
        <dbReference type="Proteomes" id="UP000726136"/>
    </source>
</evidence>
<sequence>MEGGTMDIEHLSQLIEKIESMNESELTKGICCPGIQIFSVIAVQKLKDIEDLNTHIQEVFLSRKQELDRKIKKMTRNLPEELIHPIYDELTPQLRINEVYPEIHRQSLVITIYNVLEFELSRLCGLFSEHLQSKLKLKDIHGNGTERAFTYLRKVVGIEFDDMQKEICFIKGANKVRNLIVHNGCMLPEQKSKELDNFVGRNENLEIKDEICLVIHDAFISQLVTMLINFFEKLGEKIEIIPCQVNT</sequence>